<name>A0A7G9Z1Q3_9EURY</name>
<dbReference type="EMBL" id="MT631567">
    <property type="protein sequence ID" value="QNO54187.1"/>
    <property type="molecule type" value="Genomic_DNA"/>
</dbReference>
<dbReference type="AlphaFoldDB" id="A0A7G9Z1Q3"/>
<evidence type="ECO:0000256" key="1">
    <source>
        <dbReference type="SAM" id="Phobius"/>
    </source>
</evidence>
<gene>
    <name evidence="2" type="ORF">KPHBMPCG_00019</name>
</gene>
<protein>
    <submittedName>
        <fullName evidence="2">Uncharacterized protein</fullName>
    </submittedName>
</protein>
<accession>A0A7G9Z1Q3</accession>
<keyword evidence="1" id="KW-1133">Transmembrane helix</keyword>
<sequence>MGAALIYAVSFMIVAGIQIIMSRMLDARRIFVVGIPLIFGLSVDALPELYENIHHPWLQPIFSSSLFLATVLVIILNLIFRMGIAQRKQLILEPGVDSSEKIFTFMEKQGSAWGARKEVIYRAISAMNEFFESVSTLGLTKGKIKADVSFDEFNLDIDLRYDGMLMEFPTLHPTETDLLRDEKATIKLSGFMITQYVDTVKSDLKDGLCRVQFHFDH</sequence>
<organism evidence="2">
    <name type="scientific">Candidatus Methanophaga sp. ANME-1 ERB7</name>
    <dbReference type="NCBI Taxonomy" id="2759913"/>
    <lineage>
        <taxon>Archaea</taxon>
        <taxon>Methanobacteriati</taxon>
        <taxon>Methanobacteriota</taxon>
        <taxon>Stenosarchaea group</taxon>
        <taxon>Methanomicrobia</taxon>
        <taxon>Candidatus Methanophagales</taxon>
        <taxon>Candidatus Methanophagaceae</taxon>
        <taxon>Candidatus Methanophaga</taxon>
    </lineage>
</organism>
<feature type="transmembrane region" description="Helical" evidence="1">
    <location>
        <begin position="6"/>
        <end position="25"/>
    </location>
</feature>
<reference evidence="2" key="1">
    <citation type="submission" date="2020-06" db="EMBL/GenBank/DDBJ databases">
        <title>Unique genomic features of the anaerobic methanotrophic archaea.</title>
        <authorList>
            <person name="Chadwick G.L."/>
            <person name="Skennerton C.T."/>
            <person name="Laso-Perez R."/>
            <person name="Leu A.O."/>
            <person name="Speth D.R."/>
            <person name="Yu H."/>
            <person name="Morgan-Lang C."/>
            <person name="Hatzenpichler R."/>
            <person name="Goudeau D."/>
            <person name="Malmstrom R."/>
            <person name="Brazelton W.J."/>
            <person name="Woyke T."/>
            <person name="Hallam S.J."/>
            <person name="Tyson G.W."/>
            <person name="Wegener G."/>
            <person name="Boetius A."/>
            <person name="Orphan V."/>
        </authorList>
    </citation>
    <scope>NUCLEOTIDE SEQUENCE</scope>
</reference>
<keyword evidence="1" id="KW-0812">Transmembrane</keyword>
<feature type="transmembrane region" description="Helical" evidence="1">
    <location>
        <begin position="61"/>
        <end position="80"/>
    </location>
</feature>
<feature type="transmembrane region" description="Helical" evidence="1">
    <location>
        <begin position="30"/>
        <end position="49"/>
    </location>
</feature>
<proteinExistence type="predicted"/>
<evidence type="ECO:0000313" key="2">
    <source>
        <dbReference type="EMBL" id="QNO54187.1"/>
    </source>
</evidence>
<keyword evidence="1" id="KW-0472">Membrane</keyword>